<protein>
    <submittedName>
        <fullName evidence="1">Uncharacterized protein</fullName>
    </submittedName>
</protein>
<dbReference type="Proteomes" id="UP000033947">
    <property type="component" value="Unassembled WGS sequence"/>
</dbReference>
<gene>
    <name evidence="1" type="ORF">UU55_C0012G0021</name>
</gene>
<proteinExistence type="predicted"/>
<accession>A0A0G0YQS4</accession>
<comment type="caution">
    <text evidence="1">The sequence shown here is derived from an EMBL/GenBank/DDBJ whole genome shotgun (WGS) entry which is preliminary data.</text>
</comment>
<reference evidence="1 2" key="1">
    <citation type="journal article" date="2015" name="Nature">
        <title>rRNA introns, odd ribosomes, and small enigmatic genomes across a large radiation of phyla.</title>
        <authorList>
            <person name="Brown C.T."/>
            <person name="Hug L.A."/>
            <person name="Thomas B.C."/>
            <person name="Sharon I."/>
            <person name="Castelle C.J."/>
            <person name="Singh A."/>
            <person name="Wilkins M.J."/>
            <person name="Williams K.H."/>
            <person name="Banfield J.F."/>
        </authorList>
    </citation>
    <scope>NUCLEOTIDE SEQUENCE [LARGE SCALE GENOMIC DNA]</scope>
</reference>
<dbReference type="EMBL" id="LCBB01000012">
    <property type="protein sequence ID" value="KKS02698.1"/>
    <property type="molecule type" value="Genomic_DNA"/>
</dbReference>
<evidence type="ECO:0000313" key="2">
    <source>
        <dbReference type="Proteomes" id="UP000033947"/>
    </source>
</evidence>
<evidence type="ECO:0000313" key="1">
    <source>
        <dbReference type="EMBL" id="KKS02698.1"/>
    </source>
</evidence>
<organism evidence="1 2">
    <name type="scientific">candidate division WWE3 bacterium GW2011_GWC2_41_23</name>
    <dbReference type="NCBI Taxonomy" id="1619123"/>
    <lineage>
        <taxon>Bacteria</taxon>
        <taxon>Katanobacteria</taxon>
    </lineage>
</organism>
<dbReference type="AlphaFoldDB" id="A0A0G0YQS4"/>
<name>A0A0G0YQS4_UNCKA</name>
<sequence>MYKWWVRLSRQATRSEVNLTYEKILRWGAKAVDTGSLTDMDYGFISNRNPTRLMNKLKIDEVVTNWGFLSKTKLAKPRRNPTHIPSDKAKTFEELKKRFGTTLGGKP</sequence>